<feature type="binding site" evidence="12">
    <location>
        <position position="102"/>
    </location>
    <ligand>
        <name>ATP</name>
        <dbReference type="ChEBI" id="CHEBI:30616"/>
    </ligand>
</feature>
<dbReference type="Gene3D" id="3.30.70.141">
    <property type="entry name" value="Nucleoside diphosphate kinase-like domain"/>
    <property type="match status" value="1"/>
</dbReference>
<keyword evidence="7 12" id="KW-0547">Nucleotide-binding</keyword>
<evidence type="ECO:0000256" key="15">
    <source>
        <dbReference type="RuleBase" id="RU004013"/>
    </source>
</evidence>
<dbReference type="GO" id="GO:0006228">
    <property type="term" value="P:UTP biosynthetic process"/>
    <property type="evidence" value="ECO:0007669"/>
    <property type="project" value="UniProtKB-UniRule"/>
</dbReference>
<dbReference type="InterPro" id="IPR036850">
    <property type="entry name" value="NDK-like_dom_sf"/>
</dbReference>
<dbReference type="Pfam" id="PF00334">
    <property type="entry name" value="NDK"/>
    <property type="match status" value="1"/>
</dbReference>
<comment type="caution">
    <text evidence="12 13">Lacks conserved residue(s) required for the propagation of feature annotation.</text>
</comment>
<dbReference type="InterPro" id="IPR001564">
    <property type="entry name" value="Nucleoside_diP_kinase"/>
</dbReference>
<feature type="binding site" evidence="12">
    <location>
        <position position="112"/>
    </location>
    <ligand>
        <name>ATP</name>
        <dbReference type="ChEBI" id="CHEBI:30616"/>
    </ligand>
</feature>
<dbReference type="InterPro" id="IPR034907">
    <property type="entry name" value="NDK-like_dom"/>
</dbReference>
<gene>
    <name evidence="12" type="primary">ndk</name>
    <name evidence="17" type="ORF">DRZ78_01375</name>
</gene>
<dbReference type="InterPro" id="IPR023005">
    <property type="entry name" value="Nucleoside_diP_kinase_AS"/>
</dbReference>
<evidence type="ECO:0000256" key="14">
    <source>
        <dbReference type="RuleBase" id="RU004011"/>
    </source>
</evidence>
<keyword evidence="9 12" id="KW-0067">ATP-binding</keyword>
<sequence length="150" mass="17131">MERTLVLIKPDGVCKRLIGEVIRKIELEGFKIVALKMIQFTEKKAREFYRSHKGKHFFQGLIDFMLTAPSVALIVEGEGVVKKIREIIGERKPEDASPETIRGKYASDGRRNIVHGSDSPFSAEQEIKCLFNPEEIYSYDETDWLNSEPG</sequence>
<keyword evidence="5 12" id="KW-0808">Transferase</keyword>
<dbReference type="GO" id="GO:0006183">
    <property type="term" value="P:GTP biosynthetic process"/>
    <property type="evidence" value="ECO:0007669"/>
    <property type="project" value="UniProtKB-UniRule"/>
</dbReference>
<evidence type="ECO:0000313" key="17">
    <source>
        <dbReference type="EMBL" id="RLE08268.1"/>
    </source>
</evidence>
<evidence type="ECO:0000256" key="1">
    <source>
        <dbReference type="ARBA" id="ARBA00001946"/>
    </source>
</evidence>
<comment type="function">
    <text evidence="12">Major role in the synthesis of nucleoside triphosphates other than ATP. The ATP gamma phosphate is transferred to the NDP beta phosphate via a ping-pong mechanism, using a phosphorylated active-site intermediate.</text>
</comment>
<dbReference type="GO" id="GO:0005737">
    <property type="term" value="C:cytoplasm"/>
    <property type="evidence" value="ECO:0007669"/>
    <property type="project" value="UniProtKB-SubCell"/>
</dbReference>
<dbReference type="NCBIfam" id="NF001908">
    <property type="entry name" value="PRK00668.1"/>
    <property type="match status" value="1"/>
</dbReference>
<feature type="binding site" evidence="12">
    <location>
        <position position="9"/>
    </location>
    <ligand>
        <name>ATP</name>
        <dbReference type="ChEBI" id="CHEBI:30616"/>
    </ligand>
</feature>
<dbReference type="SUPFAM" id="SSF54919">
    <property type="entry name" value="Nucleoside diphosphate kinase, NDK"/>
    <property type="match status" value="1"/>
</dbReference>
<dbReference type="CDD" id="cd04413">
    <property type="entry name" value="NDPk_I"/>
    <property type="match status" value="1"/>
</dbReference>
<evidence type="ECO:0000256" key="6">
    <source>
        <dbReference type="ARBA" id="ARBA00022723"/>
    </source>
</evidence>
<feature type="domain" description="Nucleoside diphosphate kinase-like" evidence="16">
    <location>
        <begin position="1"/>
        <end position="138"/>
    </location>
</feature>
<dbReference type="GO" id="GO:0046872">
    <property type="term" value="F:metal ion binding"/>
    <property type="evidence" value="ECO:0007669"/>
    <property type="project" value="UniProtKB-KW"/>
</dbReference>
<comment type="caution">
    <text evidence="17">The sequence shown here is derived from an EMBL/GenBank/DDBJ whole genome shotgun (WGS) entry which is preliminary data.</text>
</comment>
<protein>
    <recommendedName>
        <fullName evidence="4 12">Nucleoside diphosphate kinase</fullName>
        <shortName evidence="12">NDK</shortName>
        <shortName evidence="12">NDP kinase</shortName>
        <ecNumber evidence="3 12">2.7.4.6</ecNumber>
    </recommendedName>
    <alternativeName>
        <fullName evidence="12">Nucleoside-2-P kinase</fullName>
    </alternativeName>
</protein>
<dbReference type="FunFam" id="3.30.70.141:FF:000003">
    <property type="entry name" value="Nucleoside diphosphate kinase"/>
    <property type="match status" value="1"/>
</dbReference>
<dbReference type="EC" id="2.7.4.6" evidence="3 12"/>
<comment type="similarity">
    <text evidence="2 12 13 14">Belongs to the NDK family.</text>
</comment>
<dbReference type="GO" id="GO:0006241">
    <property type="term" value="P:CTP biosynthetic process"/>
    <property type="evidence" value="ECO:0007669"/>
    <property type="project" value="UniProtKB-UniRule"/>
</dbReference>
<proteinExistence type="inferred from homology"/>
<organism evidence="17 18">
    <name type="scientific">Aerophobetes bacterium</name>
    <dbReference type="NCBI Taxonomy" id="2030807"/>
    <lineage>
        <taxon>Bacteria</taxon>
        <taxon>Candidatus Aerophobota</taxon>
    </lineage>
</organism>
<dbReference type="SMART" id="SM00562">
    <property type="entry name" value="NDK"/>
    <property type="match status" value="1"/>
</dbReference>
<dbReference type="HAMAP" id="MF_00451">
    <property type="entry name" value="NDP_kinase"/>
    <property type="match status" value="1"/>
</dbReference>
<evidence type="ECO:0000256" key="13">
    <source>
        <dbReference type="PROSITE-ProRule" id="PRU00706"/>
    </source>
</evidence>
<evidence type="ECO:0000256" key="7">
    <source>
        <dbReference type="ARBA" id="ARBA00022741"/>
    </source>
</evidence>
<evidence type="ECO:0000256" key="11">
    <source>
        <dbReference type="ARBA" id="ARBA00023080"/>
    </source>
</evidence>
<keyword evidence="11 12" id="KW-0546">Nucleotide metabolism</keyword>
<keyword evidence="12" id="KW-0597">Phosphoprotein</keyword>
<keyword evidence="8 12" id="KW-0418">Kinase</keyword>
<comment type="subunit">
    <text evidence="12">Homotetramer.</text>
</comment>
<evidence type="ECO:0000256" key="10">
    <source>
        <dbReference type="ARBA" id="ARBA00022842"/>
    </source>
</evidence>
<keyword evidence="10 12" id="KW-0460">Magnesium</keyword>
<comment type="catalytic activity">
    <reaction evidence="12">
        <text>a ribonucleoside 5'-diphosphate + ATP = a ribonucleoside 5'-triphosphate + ADP</text>
        <dbReference type="Rhea" id="RHEA:18113"/>
        <dbReference type="ChEBI" id="CHEBI:30616"/>
        <dbReference type="ChEBI" id="CHEBI:57930"/>
        <dbReference type="ChEBI" id="CHEBI:61557"/>
        <dbReference type="ChEBI" id="CHEBI:456216"/>
        <dbReference type="EC" id="2.7.4.6"/>
    </reaction>
</comment>
<evidence type="ECO:0000256" key="4">
    <source>
        <dbReference type="ARBA" id="ARBA00017632"/>
    </source>
</evidence>
<name>A0A662D5G2_UNCAE</name>
<dbReference type="PANTHER" id="PTHR11349">
    <property type="entry name" value="NUCLEOSIDE DIPHOSPHATE KINASE"/>
    <property type="match status" value="1"/>
</dbReference>
<dbReference type="Proteomes" id="UP000277457">
    <property type="component" value="Unassembled WGS sequence"/>
</dbReference>
<evidence type="ECO:0000256" key="8">
    <source>
        <dbReference type="ARBA" id="ARBA00022777"/>
    </source>
</evidence>
<feature type="binding site" evidence="12">
    <location>
        <position position="57"/>
    </location>
    <ligand>
        <name>ATP</name>
        <dbReference type="ChEBI" id="CHEBI:30616"/>
    </ligand>
</feature>
<evidence type="ECO:0000256" key="3">
    <source>
        <dbReference type="ARBA" id="ARBA00012966"/>
    </source>
</evidence>
<feature type="binding site" evidence="12">
    <location>
        <position position="85"/>
    </location>
    <ligand>
        <name>ATP</name>
        <dbReference type="ChEBI" id="CHEBI:30616"/>
    </ligand>
</feature>
<evidence type="ECO:0000256" key="2">
    <source>
        <dbReference type="ARBA" id="ARBA00008142"/>
    </source>
</evidence>
<comment type="catalytic activity">
    <reaction evidence="12 15">
        <text>a 2'-deoxyribonucleoside 5'-diphosphate + ATP = a 2'-deoxyribonucleoside 5'-triphosphate + ADP</text>
        <dbReference type="Rhea" id="RHEA:44640"/>
        <dbReference type="ChEBI" id="CHEBI:30616"/>
        <dbReference type="ChEBI" id="CHEBI:61560"/>
        <dbReference type="ChEBI" id="CHEBI:73316"/>
        <dbReference type="ChEBI" id="CHEBI:456216"/>
        <dbReference type="EC" id="2.7.4.6"/>
    </reaction>
</comment>
<accession>A0A662D5G2</accession>
<dbReference type="GO" id="GO:0005524">
    <property type="term" value="F:ATP binding"/>
    <property type="evidence" value="ECO:0007669"/>
    <property type="project" value="UniProtKB-UniRule"/>
</dbReference>
<evidence type="ECO:0000313" key="18">
    <source>
        <dbReference type="Proteomes" id="UP000277457"/>
    </source>
</evidence>
<dbReference type="AlphaFoldDB" id="A0A662D5G2"/>
<dbReference type="PROSITE" id="PS00469">
    <property type="entry name" value="NDPK"/>
    <property type="match status" value="1"/>
</dbReference>
<comment type="cofactor">
    <cofactor evidence="1 12">
        <name>Mg(2+)</name>
        <dbReference type="ChEBI" id="CHEBI:18420"/>
    </cofactor>
</comment>
<evidence type="ECO:0000256" key="12">
    <source>
        <dbReference type="HAMAP-Rule" id="MF_00451"/>
    </source>
</evidence>
<dbReference type="EMBL" id="QMPY01000035">
    <property type="protein sequence ID" value="RLE08268.1"/>
    <property type="molecule type" value="Genomic_DNA"/>
</dbReference>
<keyword evidence="12" id="KW-0963">Cytoplasm</keyword>
<keyword evidence="6 12" id="KW-0479">Metal-binding</keyword>
<dbReference type="PRINTS" id="PR01243">
    <property type="entry name" value="NUCDPKINASE"/>
</dbReference>
<reference evidence="17 18" key="1">
    <citation type="submission" date="2018-06" db="EMBL/GenBank/DDBJ databases">
        <title>Extensive metabolic versatility and redundancy in microbially diverse, dynamic hydrothermal sediments.</title>
        <authorList>
            <person name="Dombrowski N."/>
            <person name="Teske A."/>
            <person name="Baker B.J."/>
        </authorList>
    </citation>
    <scope>NUCLEOTIDE SEQUENCE [LARGE SCALE GENOMIC DNA]</scope>
    <source>
        <strain evidence="17">B7_G13</strain>
    </source>
</reference>
<feature type="active site" description="Pros-phosphohistidine intermediate" evidence="12">
    <location>
        <position position="115"/>
    </location>
</feature>
<evidence type="ECO:0000256" key="5">
    <source>
        <dbReference type="ARBA" id="ARBA00022679"/>
    </source>
</evidence>
<evidence type="ECO:0000259" key="16">
    <source>
        <dbReference type="SMART" id="SM00562"/>
    </source>
</evidence>
<dbReference type="GO" id="GO:0004550">
    <property type="term" value="F:nucleoside diphosphate kinase activity"/>
    <property type="evidence" value="ECO:0007669"/>
    <property type="project" value="UniProtKB-UniRule"/>
</dbReference>
<dbReference type="PROSITE" id="PS51374">
    <property type="entry name" value="NDPK_LIKE"/>
    <property type="match status" value="1"/>
</dbReference>
<comment type="subcellular location">
    <subcellularLocation>
        <location evidence="12">Cytoplasm</location>
    </subcellularLocation>
</comment>
<evidence type="ECO:0000256" key="9">
    <source>
        <dbReference type="ARBA" id="ARBA00022840"/>
    </source>
</evidence>